<dbReference type="EMBL" id="JAAAMV010000002">
    <property type="protein sequence ID" value="NBD23299.1"/>
    <property type="molecule type" value="Genomic_DNA"/>
</dbReference>
<comment type="catalytic activity">
    <reaction evidence="1">
        <text>3',5'-cyclic CMP + H2O = CMP + H(+)</text>
        <dbReference type="Rhea" id="RHEA:72675"/>
        <dbReference type="ChEBI" id="CHEBI:15377"/>
        <dbReference type="ChEBI" id="CHEBI:15378"/>
        <dbReference type="ChEBI" id="CHEBI:58003"/>
        <dbReference type="ChEBI" id="CHEBI:60377"/>
    </reaction>
    <physiologicalReaction direction="left-to-right" evidence="1">
        <dbReference type="Rhea" id="RHEA:72676"/>
    </physiologicalReaction>
</comment>
<evidence type="ECO:0000256" key="1">
    <source>
        <dbReference type="ARBA" id="ARBA00034221"/>
    </source>
</evidence>
<dbReference type="Gene3D" id="3.60.15.10">
    <property type="entry name" value="Ribonuclease Z/Hydroxyacylglutathione hydrolase-like"/>
    <property type="match status" value="1"/>
</dbReference>
<name>A0ABW9XKY9_9BACL</name>
<dbReference type="Proteomes" id="UP000665561">
    <property type="component" value="Unassembled WGS sequence"/>
</dbReference>
<comment type="caution">
    <text evidence="5">The sequence shown here is derived from an EMBL/GenBank/DDBJ whole genome shotgun (WGS) entry which is preliminary data.</text>
</comment>
<keyword evidence="6" id="KW-1185">Reference proteome</keyword>
<sequence>MSAEVHFLNVAWGDSHAIRLPSGKVTLIDGGDGAVLPNRDHPLRWLDRHGVEEIEWLILTHLHEDHLNGLLAVAEAKSIRNAVLPYEPFRLPAAEDEAAYVPLAGQMLHMLGAYLTLIERLREQGTAIRWRDGYGSREKAVVWEEEGVRFAHLYPWLGDPLPAYQMIRDMAEAGLPPTNDALLSFFEASNHDSSVYRLSLVDEPEHDIVFGGDQPEPGWERMATRDDIACGVLKAAHHGLPDGFNERILALTRPEHCVIPIEAARSGPYAAEWKRLSKHAQTTIRLTSGAAHGLTYRLGSGAAPAAAIESDSEPDA</sequence>
<evidence type="ECO:0000259" key="4">
    <source>
        <dbReference type="Pfam" id="PF00753"/>
    </source>
</evidence>
<protein>
    <submittedName>
        <fullName evidence="5">MBL fold metallo-hydrolase</fullName>
    </submittedName>
</protein>
<dbReference type="InterPro" id="IPR001279">
    <property type="entry name" value="Metallo-B-lactamas"/>
</dbReference>
<dbReference type="PANTHER" id="PTHR30619:SF1">
    <property type="entry name" value="RECOMBINATION PROTEIN 2"/>
    <property type="match status" value="1"/>
</dbReference>
<dbReference type="Pfam" id="PF00753">
    <property type="entry name" value="Lactamase_B"/>
    <property type="match status" value="1"/>
</dbReference>
<gene>
    <name evidence="5" type="ORF">GT019_05400</name>
</gene>
<feature type="domain" description="Metallo-beta-lactamase" evidence="4">
    <location>
        <begin position="18"/>
        <end position="99"/>
    </location>
</feature>
<dbReference type="RefSeq" id="WP_161741721.1">
    <property type="nucleotide sequence ID" value="NZ_JAAAMV010000002.1"/>
</dbReference>
<dbReference type="PANTHER" id="PTHR30619">
    <property type="entry name" value="DNA INTERNALIZATION/COMPETENCE PROTEIN COMEC/REC2"/>
    <property type="match status" value="1"/>
</dbReference>
<organism evidence="5 6">
    <name type="scientific">Paenibacillus glycinis</name>
    <dbReference type="NCBI Taxonomy" id="2697035"/>
    <lineage>
        <taxon>Bacteria</taxon>
        <taxon>Bacillati</taxon>
        <taxon>Bacillota</taxon>
        <taxon>Bacilli</taxon>
        <taxon>Bacillales</taxon>
        <taxon>Paenibacillaceae</taxon>
        <taxon>Paenibacillus</taxon>
    </lineage>
</organism>
<dbReference type="InterPro" id="IPR036866">
    <property type="entry name" value="RibonucZ/Hydroxyglut_hydro"/>
</dbReference>
<evidence type="ECO:0000256" key="2">
    <source>
        <dbReference type="ARBA" id="ARBA00034301"/>
    </source>
</evidence>
<evidence type="ECO:0000313" key="6">
    <source>
        <dbReference type="Proteomes" id="UP000665561"/>
    </source>
</evidence>
<evidence type="ECO:0000256" key="3">
    <source>
        <dbReference type="ARBA" id="ARBA00048505"/>
    </source>
</evidence>
<accession>A0ABW9XKY9</accession>
<comment type="function">
    <text evidence="2">Counteracts the endogenous Pycsar antiviral defense system. Phosphodiesterase that enables metal-dependent hydrolysis of host cyclic nucleotide Pycsar defense signals such as cCMP and cUMP.</text>
</comment>
<proteinExistence type="predicted"/>
<dbReference type="SUPFAM" id="SSF56281">
    <property type="entry name" value="Metallo-hydrolase/oxidoreductase"/>
    <property type="match status" value="1"/>
</dbReference>
<reference evidence="5 6" key="1">
    <citation type="submission" date="2020-01" db="EMBL/GenBank/DDBJ databases">
        <title>Paenibacillus soybeanensis sp. nov. isolated from the nodules of soybean (Glycine max(L.) Merr).</title>
        <authorList>
            <person name="Wang H."/>
        </authorList>
    </citation>
    <scope>NUCLEOTIDE SEQUENCE [LARGE SCALE GENOMIC DNA]</scope>
    <source>
        <strain evidence="5 6">T1</strain>
    </source>
</reference>
<evidence type="ECO:0000313" key="5">
    <source>
        <dbReference type="EMBL" id="NBD23299.1"/>
    </source>
</evidence>
<dbReference type="InterPro" id="IPR052159">
    <property type="entry name" value="Competence_DNA_uptake"/>
</dbReference>
<comment type="catalytic activity">
    <reaction evidence="3">
        <text>3',5'-cyclic UMP + H2O = UMP + H(+)</text>
        <dbReference type="Rhea" id="RHEA:70575"/>
        <dbReference type="ChEBI" id="CHEBI:15377"/>
        <dbReference type="ChEBI" id="CHEBI:15378"/>
        <dbReference type="ChEBI" id="CHEBI:57865"/>
        <dbReference type="ChEBI" id="CHEBI:184387"/>
    </reaction>
    <physiologicalReaction direction="left-to-right" evidence="3">
        <dbReference type="Rhea" id="RHEA:70576"/>
    </physiologicalReaction>
</comment>